<feature type="compositionally biased region" description="Acidic residues" evidence="1">
    <location>
        <begin position="152"/>
        <end position="164"/>
    </location>
</feature>
<organism evidence="2 3">
    <name type="scientific">Tetragenococcus halophilus</name>
    <name type="common">Pediococcus halophilus</name>
    <dbReference type="NCBI Taxonomy" id="51669"/>
    <lineage>
        <taxon>Bacteria</taxon>
        <taxon>Bacillati</taxon>
        <taxon>Bacillota</taxon>
        <taxon>Bacilli</taxon>
        <taxon>Lactobacillales</taxon>
        <taxon>Enterococcaceae</taxon>
        <taxon>Tetragenococcus</taxon>
    </lineage>
</organism>
<accession>A0AB35HLU0</accession>
<evidence type="ECO:0008006" key="4">
    <source>
        <dbReference type="Google" id="ProtNLM"/>
    </source>
</evidence>
<protein>
    <recommendedName>
        <fullName evidence="4">DUF669 domain-containing protein</fullName>
    </recommendedName>
</protein>
<evidence type="ECO:0000313" key="2">
    <source>
        <dbReference type="EMBL" id="MCO8297234.1"/>
    </source>
</evidence>
<proteinExistence type="predicted"/>
<dbReference type="AlphaFoldDB" id="A0AB35HLU0"/>
<sequence length="164" mass="18481">MGLLDTLQSVKNEGFDAKNDKVNQSQRLEPGNYPVRLKSAQAGQSKAGRDQIAISLEVVSGENKDRQELIFVSFDDELPPFVLEKNGRILLKIAAMVGVEFTKKDLEDEYSAAEALSKGVGKQFKMELTTAPNKKNPDFPYRNYDFEPLKDETEDDFDDENLPF</sequence>
<dbReference type="EMBL" id="JACACB010000003">
    <property type="protein sequence ID" value="MCO8297234.1"/>
    <property type="molecule type" value="Genomic_DNA"/>
</dbReference>
<dbReference type="Pfam" id="PF05037">
    <property type="entry name" value="DUF669"/>
    <property type="match status" value="1"/>
</dbReference>
<name>A0AB35HLU0_TETHA</name>
<gene>
    <name evidence="2" type="ORF">HXW75_01965</name>
</gene>
<reference evidence="2" key="2">
    <citation type="journal article" date="2021" name="BMC Microbiol.">
        <title>The diversity among the species Tetragenococcus halophilus including new isolates from a lupine seed fermentation.</title>
        <authorList>
            <person name="Link T."/>
            <person name="Vogel R.F."/>
            <person name="Ehrmann M.A."/>
        </authorList>
    </citation>
    <scope>NUCLEOTIDE SEQUENCE</scope>
    <source>
        <strain evidence="2">TMW 2.2257</strain>
    </source>
</reference>
<comment type="caution">
    <text evidence="2">The sequence shown here is derived from an EMBL/GenBank/DDBJ whole genome shotgun (WGS) entry which is preliminary data.</text>
</comment>
<evidence type="ECO:0000256" key="1">
    <source>
        <dbReference type="SAM" id="MobiDB-lite"/>
    </source>
</evidence>
<feature type="region of interest" description="Disordered" evidence="1">
    <location>
        <begin position="128"/>
        <end position="164"/>
    </location>
</feature>
<reference evidence="2" key="1">
    <citation type="submission" date="2020-06" db="EMBL/GenBank/DDBJ databases">
        <authorList>
            <person name="Link T."/>
            <person name="Ehrmann M."/>
        </authorList>
    </citation>
    <scope>NUCLEOTIDE SEQUENCE</scope>
    <source>
        <strain evidence="2">TMW 2.2257</strain>
    </source>
</reference>
<dbReference type="InterPro" id="IPR007731">
    <property type="entry name" value="DUF669"/>
</dbReference>
<dbReference type="Proteomes" id="UP001057280">
    <property type="component" value="Unassembled WGS sequence"/>
</dbReference>
<dbReference type="RefSeq" id="WP_253209893.1">
    <property type="nucleotide sequence ID" value="NZ_JACACB010000003.1"/>
</dbReference>
<evidence type="ECO:0000313" key="3">
    <source>
        <dbReference type="Proteomes" id="UP001057280"/>
    </source>
</evidence>